<gene>
    <name evidence="1" type="ORF">F2P81_010137</name>
</gene>
<comment type="caution">
    <text evidence="1">The sequence shown here is derived from an EMBL/GenBank/DDBJ whole genome shotgun (WGS) entry which is preliminary data.</text>
</comment>
<evidence type="ECO:0000313" key="1">
    <source>
        <dbReference type="EMBL" id="KAF0037263.1"/>
    </source>
</evidence>
<dbReference type="AlphaFoldDB" id="A0A6A4STH7"/>
<sequence length="141" mass="15922">MAPNRNTLLNAADVIPRRMIHVCLPLSIPHDALSSNVGAAPVTLDRFSSVSAAQTLYHRRLSFISHFSPALTLRNELISPVSCDYIGDLIFAAFKEVISTHLRIVCKYTYSSFFLVTFALESRLLSSCETYRVSFVWRQMH</sequence>
<dbReference type="Proteomes" id="UP000438429">
    <property type="component" value="Unassembled WGS sequence"/>
</dbReference>
<protein>
    <submittedName>
        <fullName evidence="1">Uncharacterized protein</fullName>
    </submittedName>
</protein>
<proteinExistence type="predicted"/>
<reference evidence="1 2" key="1">
    <citation type="submission" date="2019-06" db="EMBL/GenBank/DDBJ databases">
        <title>Draft genomes of female and male turbot (Scophthalmus maximus).</title>
        <authorList>
            <person name="Xu H."/>
            <person name="Xu X.-W."/>
            <person name="Shao C."/>
            <person name="Chen S."/>
        </authorList>
    </citation>
    <scope>NUCLEOTIDE SEQUENCE [LARGE SCALE GENOMIC DNA]</scope>
    <source>
        <strain evidence="1">Ysfricsl-2016a</strain>
        <tissue evidence="1">Blood</tissue>
    </source>
</reference>
<organism evidence="1 2">
    <name type="scientific">Scophthalmus maximus</name>
    <name type="common">Turbot</name>
    <name type="synonym">Psetta maxima</name>
    <dbReference type="NCBI Taxonomy" id="52904"/>
    <lineage>
        <taxon>Eukaryota</taxon>
        <taxon>Metazoa</taxon>
        <taxon>Chordata</taxon>
        <taxon>Craniata</taxon>
        <taxon>Vertebrata</taxon>
        <taxon>Euteleostomi</taxon>
        <taxon>Actinopterygii</taxon>
        <taxon>Neopterygii</taxon>
        <taxon>Teleostei</taxon>
        <taxon>Neoteleostei</taxon>
        <taxon>Acanthomorphata</taxon>
        <taxon>Carangaria</taxon>
        <taxon>Pleuronectiformes</taxon>
        <taxon>Pleuronectoidei</taxon>
        <taxon>Scophthalmidae</taxon>
        <taxon>Scophthalmus</taxon>
    </lineage>
</organism>
<dbReference type="EMBL" id="VEVO01000009">
    <property type="protein sequence ID" value="KAF0037263.1"/>
    <property type="molecule type" value="Genomic_DNA"/>
</dbReference>
<accession>A0A6A4STH7</accession>
<name>A0A6A4STH7_SCOMX</name>
<evidence type="ECO:0000313" key="2">
    <source>
        <dbReference type="Proteomes" id="UP000438429"/>
    </source>
</evidence>